<reference evidence="2 3" key="1">
    <citation type="submission" date="2010-03" db="EMBL/GenBank/DDBJ databases">
        <title>The genome sequence of Eubacterium cylindroides T2-87.</title>
        <authorList>
            <consortium name="metaHIT consortium -- http://www.metahit.eu/"/>
            <person name="Pajon A."/>
            <person name="Turner K."/>
            <person name="Parkhill J."/>
            <person name="Duncan S."/>
            <person name="Flint H."/>
        </authorList>
    </citation>
    <scope>NUCLEOTIDE SEQUENCE [LARGE SCALE GENOMIC DNA]</scope>
    <source>
        <strain evidence="2 3">T2-87</strain>
    </source>
</reference>
<organism evidence="2 3">
    <name type="scientific">Faecalitalea cylindroides T2-87</name>
    <dbReference type="NCBI Taxonomy" id="717960"/>
    <lineage>
        <taxon>Bacteria</taxon>
        <taxon>Bacillati</taxon>
        <taxon>Bacillota</taxon>
        <taxon>Erysipelotrichia</taxon>
        <taxon>Erysipelotrichales</taxon>
        <taxon>Erysipelotrichaceae</taxon>
        <taxon>Faecalitalea</taxon>
    </lineage>
</organism>
<sequence>MFTRAGYNFGSWNTQADGKGTTYAEGSQITSLQNNVTLYAQWIANSDTSYVVETYLEGEDGNYPEDPNTSITRTATTDTTVSVTDADKQAPEGYALDPNADNVFEGTVAGDGSLVLKLYFAKDVIGPDPENPGDEIPDKYQILFTYKAKENGVVTGETYELHTFKDNEGNYVEPTATTPDAEVKATANAGYHIDKWIDESSTDLGNGTATEFDNTTYTTNQTFTVSFAE</sequence>
<dbReference type="KEGG" id="euc:EC1_03210"/>
<name>D4JCX6_9FIRM</name>
<dbReference type="Pfam" id="PF09479">
    <property type="entry name" value="Flg_new"/>
    <property type="match status" value="1"/>
</dbReference>
<comment type="subcellular location">
    <subcellularLocation>
        <location evidence="1">Cell envelope</location>
    </subcellularLocation>
</comment>
<accession>D4JCX6</accession>
<reference evidence="2 3" key="2">
    <citation type="submission" date="2010-03" db="EMBL/GenBank/DDBJ databases">
        <authorList>
            <person name="Pajon A."/>
        </authorList>
    </citation>
    <scope>NUCLEOTIDE SEQUENCE [LARGE SCALE GENOMIC DNA]</scope>
    <source>
        <strain evidence="2 3">T2-87</strain>
    </source>
</reference>
<gene>
    <name evidence="2" type="ORF">EC1_03210</name>
</gene>
<dbReference type="Gene3D" id="2.60.40.4270">
    <property type="entry name" value="Listeria-Bacteroides repeat domain"/>
    <property type="match status" value="1"/>
</dbReference>
<dbReference type="InterPro" id="IPR013378">
    <property type="entry name" value="InlB-like_B-rpt"/>
</dbReference>
<dbReference type="Proteomes" id="UP000008801">
    <property type="component" value="Chromosome"/>
</dbReference>
<dbReference type="GO" id="GO:0030313">
    <property type="term" value="C:cell envelope"/>
    <property type="evidence" value="ECO:0007669"/>
    <property type="project" value="UniProtKB-SubCell"/>
</dbReference>
<dbReference type="AlphaFoldDB" id="D4JCX6"/>
<dbReference type="EMBL" id="FP929041">
    <property type="protein sequence ID" value="CBK88048.1"/>
    <property type="molecule type" value="Genomic_DNA"/>
</dbReference>
<evidence type="ECO:0000256" key="1">
    <source>
        <dbReference type="ARBA" id="ARBA00004196"/>
    </source>
</evidence>
<protein>
    <submittedName>
        <fullName evidence="2">Listeria-Bacteroides repeat domain (List_Bact_rpt)</fullName>
    </submittedName>
</protein>
<dbReference type="HOGENOM" id="CLU_1208290_0_0_9"/>
<evidence type="ECO:0000313" key="2">
    <source>
        <dbReference type="EMBL" id="CBK88048.1"/>
    </source>
</evidence>
<evidence type="ECO:0000313" key="3">
    <source>
        <dbReference type="Proteomes" id="UP000008801"/>
    </source>
</evidence>
<proteinExistence type="predicted"/>
<dbReference type="InterPro" id="IPR042229">
    <property type="entry name" value="Listeria/Bacterioides_rpt_sf"/>
</dbReference>